<evidence type="ECO:0000313" key="2">
    <source>
        <dbReference type="EMBL" id="TNN50932.1"/>
    </source>
</evidence>
<gene>
    <name evidence="2" type="ORF">EYF80_038865</name>
</gene>
<evidence type="ECO:0000313" key="3">
    <source>
        <dbReference type="Proteomes" id="UP000314294"/>
    </source>
</evidence>
<feature type="region of interest" description="Disordered" evidence="1">
    <location>
        <begin position="125"/>
        <end position="145"/>
    </location>
</feature>
<accession>A0A4Z2GE32</accession>
<dbReference type="Proteomes" id="UP000314294">
    <property type="component" value="Unassembled WGS sequence"/>
</dbReference>
<feature type="compositionally biased region" description="Basic and acidic residues" evidence="1">
    <location>
        <begin position="33"/>
        <end position="52"/>
    </location>
</feature>
<dbReference type="AlphaFoldDB" id="A0A4Z2GE32"/>
<protein>
    <submittedName>
        <fullName evidence="2">Uncharacterized protein</fullName>
    </submittedName>
</protein>
<comment type="caution">
    <text evidence="2">The sequence shown here is derived from an EMBL/GenBank/DDBJ whole genome shotgun (WGS) entry which is preliminary data.</text>
</comment>
<reference evidence="2 3" key="1">
    <citation type="submission" date="2019-03" db="EMBL/GenBank/DDBJ databases">
        <title>First draft genome of Liparis tanakae, snailfish: a comprehensive survey of snailfish specific genes.</title>
        <authorList>
            <person name="Kim W."/>
            <person name="Song I."/>
            <person name="Jeong J.-H."/>
            <person name="Kim D."/>
            <person name="Kim S."/>
            <person name="Ryu S."/>
            <person name="Song J.Y."/>
            <person name="Lee S.K."/>
        </authorList>
    </citation>
    <scope>NUCLEOTIDE SEQUENCE [LARGE SCALE GENOMIC DNA]</scope>
    <source>
        <tissue evidence="2">Muscle</tissue>
    </source>
</reference>
<sequence length="145" mass="15090">MRDEVLIKRPLGSHGNRVLGKQKSRGANACFGDGERKGGNRGEEGKEADGRGTAEMNAEPGRSDRPHRLHTPVLAHSNRISLFGPDRLSPSQGGPSGQRPCPGASQRLRCAGTHLWSCVASAITPPGSSRSAGGSTGPVCALQMG</sequence>
<evidence type="ECO:0000256" key="1">
    <source>
        <dbReference type="SAM" id="MobiDB-lite"/>
    </source>
</evidence>
<dbReference type="EMBL" id="SRLO01000600">
    <property type="protein sequence ID" value="TNN50932.1"/>
    <property type="molecule type" value="Genomic_DNA"/>
</dbReference>
<feature type="region of interest" description="Disordered" evidence="1">
    <location>
        <begin position="1"/>
        <end position="106"/>
    </location>
</feature>
<keyword evidence="3" id="KW-1185">Reference proteome</keyword>
<name>A0A4Z2GE32_9TELE</name>
<organism evidence="2 3">
    <name type="scientific">Liparis tanakae</name>
    <name type="common">Tanaka's snailfish</name>
    <dbReference type="NCBI Taxonomy" id="230148"/>
    <lineage>
        <taxon>Eukaryota</taxon>
        <taxon>Metazoa</taxon>
        <taxon>Chordata</taxon>
        <taxon>Craniata</taxon>
        <taxon>Vertebrata</taxon>
        <taxon>Euteleostomi</taxon>
        <taxon>Actinopterygii</taxon>
        <taxon>Neopterygii</taxon>
        <taxon>Teleostei</taxon>
        <taxon>Neoteleostei</taxon>
        <taxon>Acanthomorphata</taxon>
        <taxon>Eupercaria</taxon>
        <taxon>Perciformes</taxon>
        <taxon>Cottioidei</taxon>
        <taxon>Cottales</taxon>
        <taxon>Liparidae</taxon>
        <taxon>Liparis</taxon>
    </lineage>
</organism>
<proteinExistence type="predicted"/>